<comment type="similarity">
    <text evidence="9">Belongs to the ustYa family.</text>
</comment>
<evidence type="ECO:0000256" key="7">
    <source>
        <dbReference type="ARBA" id="ARBA00023136"/>
    </source>
</evidence>
<dbReference type="InterPro" id="IPR021765">
    <property type="entry name" value="UstYa-like"/>
</dbReference>
<evidence type="ECO:0000313" key="11">
    <source>
        <dbReference type="EMBL" id="KAK1760019.1"/>
    </source>
</evidence>
<evidence type="ECO:0000256" key="1">
    <source>
        <dbReference type="ARBA" id="ARBA00004167"/>
    </source>
</evidence>
<reference evidence="11" key="1">
    <citation type="submission" date="2023-06" db="EMBL/GenBank/DDBJ databases">
        <title>Genome-scale phylogeny and comparative genomics of the fungal order Sordariales.</title>
        <authorList>
            <consortium name="Lawrence Berkeley National Laboratory"/>
            <person name="Hensen N."/>
            <person name="Bonometti L."/>
            <person name="Westerberg I."/>
            <person name="Brannstrom I.O."/>
            <person name="Guillou S."/>
            <person name="Cros-Aarteil S."/>
            <person name="Calhoun S."/>
            <person name="Haridas S."/>
            <person name="Kuo A."/>
            <person name="Mondo S."/>
            <person name="Pangilinan J."/>
            <person name="Riley R."/>
            <person name="Labutti K."/>
            <person name="Andreopoulos B."/>
            <person name="Lipzen A."/>
            <person name="Chen C."/>
            <person name="Yanf M."/>
            <person name="Daum C."/>
            <person name="Ng V."/>
            <person name="Clum A."/>
            <person name="Steindorff A."/>
            <person name="Ohm R."/>
            <person name="Martin F."/>
            <person name="Silar P."/>
            <person name="Natvig D."/>
            <person name="Lalanne C."/>
            <person name="Gautier V."/>
            <person name="Ament-Velasquez S.L."/>
            <person name="Kruys A."/>
            <person name="Hutchinson M.I."/>
            <person name="Powell A.J."/>
            <person name="Barry K."/>
            <person name="Miller A.N."/>
            <person name="Grigoriev I.V."/>
            <person name="Debuchy R."/>
            <person name="Gladieux P."/>
            <person name="Thoren M.H."/>
            <person name="Johannesson H."/>
        </authorList>
    </citation>
    <scope>NUCLEOTIDE SEQUENCE</scope>
    <source>
        <strain evidence="11">PSN4</strain>
    </source>
</reference>
<evidence type="ECO:0000256" key="5">
    <source>
        <dbReference type="ARBA" id="ARBA00023002"/>
    </source>
</evidence>
<dbReference type="PANTHER" id="PTHR33365:SF11">
    <property type="entry name" value="TAT PATHWAY SIGNAL SEQUENCE"/>
    <property type="match status" value="1"/>
</dbReference>
<keyword evidence="8" id="KW-0325">Glycoprotein</keyword>
<keyword evidence="5" id="KW-0560">Oxidoreductase</keyword>
<comment type="caution">
    <text evidence="11">The sequence shown here is derived from an EMBL/GenBank/DDBJ whole genome shotgun (WGS) entry which is preliminary data.</text>
</comment>
<dbReference type="GO" id="GO:0043386">
    <property type="term" value="P:mycotoxin biosynthetic process"/>
    <property type="evidence" value="ECO:0007669"/>
    <property type="project" value="InterPro"/>
</dbReference>
<protein>
    <submittedName>
        <fullName evidence="11">Uncharacterized protein</fullName>
    </submittedName>
</protein>
<dbReference type="Pfam" id="PF11807">
    <property type="entry name" value="UstYa"/>
    <property type="match status" value="1"/>
</dbReference>
<dbReference type="GO" id="GO:0016020">
    <property type="term" value="C:membrane"/>
    <property type="evidence" value="ECO:0007669"/>
    <property type="project" value="UniProtKB-SubCell"/>
</dbReference>
<dbReference type="AlphaFoldDB" id="A0AAJ0FFL4"/>
<evidence type="ECO:0000313" key="12">
    <source>
        <dbReference type="Proteomes" id="UP001239445"/>
    </source>
</evidence>
<keyword evidence="7 10" id="KW-0472">Membrane</keyword>
<evidence type="ECO:0000256" key="4">
    <source>
        <dbReference type="ARBA" id="ARBA00022989"/>
    </source>
</evidence>
<evidence type="ECO:0000256" key="3">
    <source>
        <dbReference type="ARBA" id="ARBA00022692"/>
    </source>
</evidence>
<keyword evidence="12" id="KW-1185">Reference proteome</keyword>
<evidence type="ECO:0000256" key="6">
    <source>
        <dbReference type="ARBA" id="ARBA00023026"/>
    </source>
</evidence>
<name>A0AAJ0FFL4_9PEZI</name>
<keyword evidence="4 10" id="KW-1133">Transmembrane helix</keyword>
<comment type="pathway">
    <text evidence="2">Mycotoxin biosynthesis.</text>
</comment>
<dbReference type="GO" id="GO:0016491">
    <property type="term" value="F:oxidoreductase activity"/>
    <property type="evidence" value="ECO:0007669"/>
    <property type="project" value="UniProtKB-KW"/>
</dbReference>
<evidence type="ECO:0000256" key="2">
    <source>
        <dbReference type="ARBA" id="ARBA00004685"/>
    </source>
</evidence>
<accession>A0AAJ0FFL4</accession>
<proteinExistence type="inferred from homology"/>
<organism evidence="11 12">
    <name type="scientific">Echria macrotheca</name>
    <dbReference type="NCBI Taxonomy" id="438768"/>
    <lineage>
        <taxon>Eukaryota</taxon>
        <taxon>Fungi</taxon>
        <taxon>Dikarya</taxon>
        <taxon>Ascomycota</taxon>
        <taxon>Pezizomycotina</taxon>
        <taxon>Sordariomycetes</taxon>
        <taxon>Sordariomycetidae</taxon>
        <taxon>Sordariales</taxon>
        <taxon>Schizotheciaceae</taxon>
        <taxon>Echria</taxon>
    </lineage>
</organism>
<evidence type="ECO:0000256" key="8">
    <source>
        <dbReference type="ARBA" id="ARBA00023180"/>
    </source>
</evidence>
<evidence type="ECO:0000256" key="10">
    <source>
        <dbReference type="SAM" id="Phobius"/>
    </source>
</evidence>
<dbReference type="PANTHER" id="PTHR33365">
    <property type="entry name" value="YALI0B05434P"/>
    <property type="match status" value="1"/>
</dbReference>
<feature type="transmembrane region" description="Helical" evidence="10">
    <location>
        <begin position="49"/>
        <end position="70"/>
    </location>
</feature>
<comment type="subcellular location">
    <subcellularLocation>
        <location evidence="1">Membrane</location>
        <topology evidence="1">Single-pass membrane protein</topology>
    </subcellularLocation>
</comment>
<keyword evidence="3 10" id="KW-0812">Transmembrane</keyword>
<dbReference type="Proteomes" id="UP001239445">
    <property type="component" value="Unassembled WGS sequence"/>
</dbReference>
<keyword evidence="6" id="KW-0843">Virulence</keyword>
<evidence type="ECO:0000256" key="9">
    <source>
        <dbReference type="ARBA" id="ARBA00035112"/>
    </source>
</evidence>
<gene>
    <name evidence="11" type="ORF">QBC47DRAFT_118120</name>
</gene>
<dbReference type="EMBL" id="MU839828">
    <property type="protein sequence ID" value="KAK1760019.1"/>
    <property type="molecule type" value="Genomic_DNA"/>
</dbReference>
<sequence>MGRLSTAKYLQLPQETPSTTDFPQGVGANTDCDIGSRHRLHAASLLGRWMMPLLFIGCALLSSGLTIVVMRDGATDCHPVQMYEKSQLMKSPVPEFPKEIRTFEFDEIFMAASTPQSDKAWEDLLPVGGGYIYVNDSADYGLQPGIQRKTGEIYSVAMYHQLHCLTMLRGYYWDLVSGVLSNDVAIMGVVHDQIGTPHTGHCFDYLRQSLECSADMTLEWPRTEADGRRWQVDGNHIPHVCTSRTAVERYMKDHHYEFSYAKKHHGH</sequence>